<dbReference type="EMBL" id="LAZR01055342">
    <property type="protein sequence ID" value="KKK76584.1"/>
    <property type="molecule type" value="Genomic_DNA"/>
</dbReference>
<gene>
    <name evidence="1" type="ORF">LCGC14_2862160</name>
</gene>
<dbReference type="AlphaFoldDB" id="A0A0F9ADM9"/>
<name>A0A0F9ADM9_9ZZZZ</name>
<sequence length="93" mass="11203">MGSQMRDGEVWAEMARRKVRFHPGEDWDKIRLWGLFHWGAIKRQRDKGELITDMRRENVTIWCWPSREAWETKIKPLIDNYSLDQLTSLAGWD</sequence>
<comment type="caution">
    <text evidence="1">The sequence shown here is derived from an EMBL/GenBank/DDBJ whole genome shotgun (WGS) entry which is preliminary data.</text>
</comment>
<accession>A0A0F9ADM9</accession>
<protein>
    <submittedName>
        <fullName evidence="1">Uncharacterized protein</fullName>
    </submittedName>
</protein>
<organism evidence="1">
    <name type="scientific">marine sediment metagenome</name>
    <dbReference type="NCBI Taxonomy" id="412755"/>
    <lineage>
        <taxon>unclassified sequences</taxon>
        <taxon>metagenomes</taxon>
        <taxon>ecological metagenomes</taxon>
    </lineage>
</organism>
<proteinExistence type="predicted"/>
<reference evidence="1" key="1">
    <citation type="journal article" date="2015" name="Nature">
        <title>Complex archaea that bridge the gap between prokaryotes and eukaryotes.</title>
        <authorList>
            <person name="Spang A."/>
            <person name="Saw J.H."/>
            <person name="Jorgensen S.L."/>
            <person name="Zaremba-Niedzwiedzka K."/>
            <person name="Martijn J."/>
            <person name="Lind A.E."/>
            <person name="van Eijk R."/>
            <person name="Schleper C."/>
            <person name="Guy L."/>
            <person name="Ettema T.J."/>
        </authorList>
    </citation>
    <scope>NUCLEOTIDE SEQUENCE</scope>
</reference>
<evidence type="ECO:0000313" key="1">
    <source>
        <dbReference type="EMBL" id="KKK76584.1"/>
    </source>
</evidence>